<proteinExistence type="predicted"/>
<keyword evidence="2" id="KW-0378">Hydrolase</keyword>
<evidence type="ECO:0000313" key="2">
    <source>
        <dbReference type="EMBL" id="KYC54032.1"/>
    </source>
</evidence>
<dbReference type="EMBL" id="LNJB01000019">
    <property type="protein sequence ID" value="KYC54032.1"/>
    <property type="molecule type" value="Genomic_DNA"/>
</dbReference>
<dbReference type="Pfam" id="PF01261">
    <property type="entry name" value="AP_endonuc_2"/>
    <property type="match status" value="1"/>
</dbReference>
<evidence type="ECO:0000259" key="1">
    <source>
        <dbReference type="Pfam" id="PF01261"/>
    </source>
</evidence>
<keyword evidence="2" id="KW-0255">Endonuclease</keyword>
<evidence type="ECO:0000313" key="3">
    <source>
        <dbReference type="EMBL" id="KYC56688.1"/>
    </source>
</evidence>
<gene>
    <name evidence="2" type="ORF">AN188_01307</name>
    <name evidence="3" type="ORF">APG09_01296</name>
</gene>
<dbReference type="InterPro" id="IPR036237">
    <property type="entry name" value="Xyl_isomerase-like_sf"/>
</dbReference>
<dbReference type="AlphaFoldDB" id="A0A150JFC7"/>
<sequence length="249" mass="28837">MNISFGLKLWSTNKSLIDDAKKLIMEGTFQYIELTPIPNTSLDYFKDMSIPYVIHITTENHGLNIADPKIKDYNLELIHECILWVDELKAKCLVLHPGYGSIENALDFLDNIKDNRIHIENMPKVGINNEKMIGYNPEQIKVLMGNKFSFCLDLNHAIKAASSLNIDYKDLIENFLKLKPKLFHIADGRTNYEKDEHLNFGEGNYNLNYLMDVVKNHSKENTTYITLETPRKSLNDDLKNVEIIRKILY</sequence>
<dbReference type="GO" id="GO:0004519">
    <property type="term" value="F:endonuclease activity"/>
    <property type="evidence" value="ECO:0007669"/>
    <property type="project" value="UniProtKB-KW"/>
</dbReference>
<accession>A0A150JFC7</accession>
<accession>A0A150JHV3</accession>
<dbReference type="InterPro" id="IPR013022">
    <property type="entry name" value="Xyl_isomerase-like_TIM-brl"/>
</dbReference>
<comment type="caution">
    <text evidence="2">The sequence shown here is derived from an EMBL/GenBank/DDBJ whole genome shotgun (WGS) entry which is preliminary data.</text>
</comment>
<protein>
    <submittedName>
        <fullName evidence="2">Endonuclease IV</fullName>
    </submittedName>
</protein>
<feature type="domain" description="Xylose isomerase-like TIM barrel" evidence="1">
    <location>
        <begin position="45"/>
        <end position="236"/>
    </location>
</feature>
<dbReference type="Gene3D" id="3.20.20.150">
    <property type="entry name" value="Divalent-metal-dependent TIM barrel enzymes"/>
    <property type="match status" value="1"/>
</dbReference>
<keyword evidence="2" id="KW-0540">Nuclease</keyword>
<name>A0A150JFC7_9EURY</name>
<accession>A0A150J9V4</accession>
<organism evidence="2 4">
    <name type="scientific">Candidatus Methanofastidiosum methylothiophilum</name>
    <dbReference type="NCBI Taxonomy" id="1705564"/>
    <lineage>
        <taxon>Archaea</taxon>
        <taxon>Methanobacteriati</taxon>
        <taxon>Methanobacteriota</taxon>
        <taxon>Stenosarchaea group</taxon>
        <taxon>Candidatus Methanofastidiosia</taxon>
        <taxon>Candidatus Methanofastidiosales</taxon>
        <taxon>Candidatus Methanofastidiosaceae</taxon>
        <taxon>Candidatus Methanofastidiosum</taxon>
    </lineage>
</organism>
<reference evidence="2 4" key="1">
    <citation type="journal article" date="2016" name="ISME J.">
        <title>Chasing the elusive Euryarchaeota class WSA2: genomes reveal a uniquely fastidious methyl-reducing methanogen.</title>
        <authorList>
            <person name="Nobu M.K."/>
            <person name="Narihiro T."/>
            <person name="Kuroda K."/>
            <person name="Mei R."/>
            <person name="Liu W.T."/>
        </authorList>
    </citation>
    <scope>NUCLEOTIDE SEQUENCE [LARGE SCALE GENOMIC DNA]</scope>
    <source>
        <strain evidence="2">ADurb1013_Bin02101</strain>
        <strain evidence="3">ADurb1213_Bin02801</strain>
    </source>
</reference>
<dbReference type="SUPFAM" id="SSF51658">
    <property type="entry name" value="Xylose isomerase-like"/>
    <property type="match status" value="1"/>
</dbReference>
<dbReference type="Proteomes" id="UP000092420">
    <property type="component" value="Unassembled WGS sequence"/>
</dbReference>
<evidence type="ECO:0000313" key="4">
    <source>
        <dbReference type="Proteomes" id="UP000092420"/>
    </source>
</evidence>
<dbReference type="EMBL" id="LNJE01000017">
    <property type="protein sequence ID" value="KYC56688.1"/>
    <property type="molecule type" value="Genomic_DNA"/>
</dbReference>